<dbReference type="PANTHER" id="PTHR33069:SF3">
    <property type="entry name" value="DYNEIN HEAVY CHAIN TAIL DOMAIN-CONTAINING PROTEIN"/>
    <property type="match status" value="1"/>
</dbReference>
<dbReference type="Proteomes" id="UP000324748">
    <property type="component" value="Unassembled WGS sequence"/>
</dbReference>
<name>A0A5B0MS55_PUCGR</name>
<proteinExistence type="predicted"/>
<reference evidence="1 2" key="1">
    <citation type="submission" date="2019-05" db="EMBL/GenBank/DDBJ databases">
        <title>Emergence of the Ug99 lineage of the wheat stem rust pathogen through somatic hybridization.</title>
        <authorList>
            <person name="Li F."/>
            <person name="Upadhyaya N.M."/>
            <person name="Sperschneider J."/>
            <person name="Matny O."/>
            <person name="Nguyen-Phuc H."/>
            <person name="Mago R."/>
            <person name="Raley C."/>
            <person name="Miller M.E."/>
            <person name="Silverstein K.A.T."/>
            <person name="Henningsen E."/>
            <person name="Hirsch C.D."/>
            <person name="Visser B."/>
            <person name="Pretorius Z.A."/>
            <person name="Steffenson B.J."/>
            <person name="Schwessinger B."/>
            <person name="Dodds P.N."/>
            <person name="Figueroa M."/>
        </authorList>
    </citation>
    <scope>NUCLEOTIDE SEQUENCE [LARGE SCALE GENOMIC DNA]</scope>
    <source>
        <strain evidence="1">21-0</strain>
    </source>
</reference>
<sequence length="402" mass="46190">MASMTESTSSNQATVDRVLDALEALARKYHYGARSEANGFIPKGEEKEELTEEEVEQRHERLNELRSKLLPSLKDHVNGISTSLNNLANNSSSDPDFGSTLKSIEQLVQITTKAIKLNFSLFWEAPLPSNTHDYQLKESKIYRTEDLYTSTCCLESSRSSLLEHGVDFIKSWKTSTHNRPITNHYMKLTPRERLLETTTSYDALIDKIIRASQVSEWTFLQECWRDTSKYFADALKRLAVLTGPNRKNKSVVRRDIVTLAKATTPLIKLLRILYMKISTNQFEFRLNTEEINSKTLSLLHGDPPTIKFRCDVHACSLEDIHKANSICSIDKQFLVERIHDISRTIDYTVLLLALHLVPLPPCKIDPSLRHTRDFKTWLFSWQNHWTLAKTNLLRLISSVNLL</sequence>
<organism evidence="1 2">
    <name type="scientific">Puccinia graminis f. sp. tritici</name>
    <dbReference type="NCBI Taxonomy" id="56615"/>
    <lineage>
        <taxon>Eukaryota</taxon>
        <taxon>Fungi</taxon>
        <taxon>Dikarya</taxon>
        <taxon>Basidiomycota</taxon>
        <taxon>Pucciniomycotina</taxon>
        <taxon>Pucciniomycetes</taxon>
        <taxon>Pucciniales</taxon>
        <taxon>Pucciniaceae</taxon>
        <taxon>Puccinia</taxon>
    </lineage>
</organism>
<dbReference type="AlphaFoldDB" id="A0A5B0MS55"/>
<dbReference type="OrthoDB" id="10303499at2759"/>
<protein>
    <submittedName>
        <fullName evidence="1">Uncharacterized protein</fullName>
    </submittedName>
</protein>
<gene>
    <name evidence="1" type="ORF">PGT21_050087</name>
</gene>
<keyword evidence="2" id="KW-1185">Reference proteome</keyword>
<comment type="caution">
    <text evidence="1">The sequence shown here is derived from an EMBL/GenBank/DDBJ whole genome shotgun (WGS) entry which is preliminary data.</text>
</comment>
<dbReference type="PANTHER" id="PTHR33069">
    <property type="entry name" value="CHROMOSOME 7, WHOLE GENOME SHOTGUN SEQUENCE-RELATED"/>
    <property type="match status" value="1"/>
</dbReference>
<evidence type="ECO:0000313" key="1">
    <source>
        <dbReference type="EMBL" id="KAA1079831.1"/>
    </source>
</evidence>
<accession>A0A5B0MS55</accession>
<dbReference type="EMBL" id="VSWC01000132">
    <property type="protein sequence ID" value="KAA1079831.1"/>
    <property type="molecule type" value="Genomic_DNA"/>
</dbReference>
<evidence type="ECO:0000313" key="2">
    <source>
        <dbReference type="Proteomes" id="UP000324748"/>
    </source>
</evidence>